<dbReference type="AlphaFoldDB" id="A0A9W6SKL3"/>
<dbReference type="CDD" id="cd09729">
    <property type="entry name" value="Cse1_I-E"/>
    <property type="match status" value="1"/>
</dbReference>
<dbReference type="InterPro" id="IPR013381">
    <property type="entry name" value="CRISPR-assoc_prot_Cse1"/>
</dbReference>
<keyword evidence="2" id="KW-1185">Reference proteome</keyword>
<evidence type="ECO:0000313" key="2">
    <source>
        <dbReference type="Proteomes" id="UP001165079"/>
    </source>
</evidence>
<proteinExistence type="predicted"/>
<gene>
    <name evidence="1" type="ORF">Afil01_25200</name>
</gene>
<organism evidence="1 2">
    <name type="scientific">Actinorhabdospora filicis</name>
    <dbReference type="NCBI Taxonomy" id="1785913"/>
    <lineage>
        <taxon>Bacteria</taxon>
        <taxon>Bacillati</taxon>
        <taxon>Actinomycetota</taxon>
        <taxon>Actinomycetes</taxon>
        <taxon>Micromonosporales</taxon>
        <taxon>Micromonosporaceae</taxon>
        <taxon>Actinorhabdospora</taxon>
    </lineage>
</organism>
<dbReference type="Pfam" id="PF09481">
    <property type="entry name" value="CRISPR_Cse1"/>
    <property type="match status" value="1"/>
</dbReference>
<dbReference type="Gene3D" id="1.10.132.100">
    <property type="match status" value="1"/>
</dbReference>
<protein>
    <submittedName>
        <fullName evidence="1">Type I-E CRISPR-associated protein Cse1/CasA</fullName>
    </submittedName>
</protein>
<accession>A0A9W6SKL3</accession>
<evidence type="ECO:0000313" key="1">
    <source>
        <dbReference type="EMBL" id="GLZ77713.1"/>
    </source>
</evidence>
<dbReference type="Proteomes" id="UP001165079">
    <property type="component" value="Unassembled WGS sequence"/>
</dbReference>
<name>A0A9W6SKL3_9ACTN</name>
<comment type="caution">
    <text evidence="1">The sequence shown here is derived from an EMBL/GenBank/DDBJ whole genome shotgun (WGS) entry which is preliminary data.</text>
</comment>
<reference evidence="1" key="1">
    <citation type="submission" date="2023-03" db="EMBL/GenBank/DDBJ databases">
        <title>Actinorhabdospora filicis NBRC 111898.</title>
        <authorList>
            <person name="Ichikawa N."/>
            <person name="Sato H."/>
            <person name="Tonouchi N."/>
        </authorList>
    </citation>
    <scope>NUCLEOTIDE SEQUENCE</scope>
    <source>
        <strain evidence="1">NBRC 111898</strain>
    </source>
</reference>
<sequence length="535" mass="58359">MGGVISFNLVTEPWIPVRRLDGDTASVSLIGVFLQAHEIRRIEGDLPTQTFALLRLLLAVMYSHIGPADLTAWKNLWWEWTEGPGRPGGPPGRLVTALTREEDLFDLCHPEHPFLQVAGLRSGSVSRLNRLIADVPVGEQFFSTRAGPGADALSRAEAARWLVHGHAYDTAGIKSGAVDDPLAKGGKGYGSKVGPCGALGGVYLEGDDLAETLLLNLIPLDMYTDVGDDRPAWRTGPHTSAYTVHERRPAGPRELLTWRSRRVRLVHDGDAVTGVVLCNGDQLAPNNLHDLEPHSGWRMSARLSKPDRPVWLPVRLDPARAFWRGFEALLPKDGDEDGVRPPLVLRWADRLVQASVFAPQRLLRVHATGVEYGPKQTVFADVLDDALTVRAKLLMSTGNVPARAAIRDSVEKAEEAVTALGHLAANLSLAAGAEDQAPARRDEARSHAFADLEPAFRTWLRDLPFGEPEAEAAGHVWERTVQRVLRAHAAELIADAGEAAWSGRAGMDVAIAERRFHRALRKALPLTHPEAVNAD</sequence>
<dbReference type="NCBIfam" id="TIGR02547">
    <property type="entry name" value="casA_cse1"/>
    <property type="match status" value="1"/>
</dbReference>
<dbReference type="EMBL" id="BSTX01000001">
    <property type="protein sequence ID" value="GLZ77713.1"/>
    <property type="molecule type" value="Genomic_DNA"/>
</dbReference>